<evidence type="ECO:0000313" key="2">
    <source>
        <dbReference type="Proteomes" id="UP000887540"/>
    </source>
</evidence>
<organism evidence="2 3">
    <name type="scientific">Acrobeloides nanus</name>
    <dbReference type="NCBI Taxonomy" id="290746"/>
    <lineage>
        <taxon>Eukaryota</taxon>
        <taxon>Metazoa</taxon>
        <taxon>Ecdysozoa</taxon>
        <taxon>Nematoda</taxon>
        <taxon>Chromadorea</taxon>
        <taxon>Rhabditida</taxon>
        <taxon>Tylenchina</taxon>
        <taxon>Cephalobomorpha</taxon>
        <taxon>Cephaloboidea</taxon>
        <taxon>Cephalobidae</taxon>
        <taxon>Acrobeloides</taxon>
    </lineage>
</organism>
<dbReference type="InterPro" id="IPR009057">
    <property type="entry name" value="Homeodomain-like_sf"/>
</dbReference>
<evidence type="ECO:0000313" key="3">
    <source>
        <dbReference type="WBParaSite" id="ACRNAN_Path_453.g1722.t1"/>
    </source>
</evidence>
<comment type="subcellular location">
    <subcellularLocation>
        <location evidence="1">Nucleus</location>
    </subcellularLocation>
</comment>
<dbReference type="GO" id="GO:0005634">
    <property type="term" value="C:nucleus"/>
    <property type="evidence" value="ECO:0007669"/>
    <property type="project" value="UniProtKB-SubCell"/>
</dbReference>
<name>A0A914C8B1_9BILA</name>
<accession>A0A914C8B1</accession>
<evidence type="ECO:0000256" key="1">
    <source>
        <dbReference type="ARBA" id="ARBA00004123"/>
    </source>
</evidence>
<sequence>MLIIEAKQKGDHHEDIADRYHVSVKTVYNIWNRWKTAHTVKHKKIRGRPRKTTPGQHRLLTLIQSSTYEILKRRVSGRKFTNQNDLFRALQEEWRRIPLDTIRALIESMPRRMKAVIKAKGYPTKY</sequence>
<protein>
    <submittedName>
        <fullName evidence="3">Transposase</fullName>
    </submittedName>
</protein>
<dbReference type="WBParaSite" id="ACRNAN_Path_453.g1722.t1">
    <property type="protein sequence ID" value="ACRNAN_Path_453.g1722.t1"/>
    <property type="gene ID" value="ACRNAN_Path_453.g1722"/>
</dbReference>
<dbReference type="InterPro" id="IPR036397">
    <property type="entry name" value="RNaseH_sf"/>
</dbReference>
<dbReference type="AlphaFoldDB" id="A0A914C8B1"/>
<dbReference type="SUPFAM" id="SSF46689">
    <property type="entry name" value="Homeodomain-like"/>
    <property type="match status" value="1"/>
</dbReference>
<proteinExistence type="predicted"/>
<dbReference type="PANTHER" id="PTHR46068">
    <property type="entry name" value="PROTEIN CBG27172"/>
    <property type="match status" value="1"/>
</dbReference>
<dbReference type="Proteomes" id="UP000887540">
    <property type="component" value="Unplaced"/>
</dbReference>
<dbReference type="PANTHER" id="PTHR46068:SF1">
    <property type="entry name" value="TRANSPOSASE IS30-LIKE HTH DOMAIN-CONTAINING PROTEIN"/>
    <property type="match status" value="1"/>
</dbReference>
<dbReference type="GO" id="GO:0003676">
    <property type="term" value="F:nucleic acid binding"/>
    <property type="evidence" value="ECO:0007669"/>
    <property type="project" value="InterPro"/>
</dbReference>
<keyword evidence="2" id="KW-1185">Reference proteome</keyword>
<dbReference type="Gene3D" id="3.30.420.10">
    <property type="entry name" value="Ribonuclease H-like superfamily/Ribonuclease H"/>
    <property type="match status" value="1"/>
</dbReference>
<reference evidence="3" key="1">
    <citation type="submission" date="2022-11" db="UniProtKB">
        <authorList>
            <consortium name="WormBaseParasite"/>
        </authorList>
    </citation>
    <scope>IDENTIFICATION</scope>
</reference>